<evidence type="ECO:0000313" key="8">
    <source>
        <dbReference type="EMBL" id="SMO89005.1"/>
    </source>
</evidence>
<evidence type="ECO:0000259" key="7">
    <source>
        <dbReference type="PROSITE" id="PS50850"/>
    </source>
</evidence>
<accession>A0A521EYN3</accession>
<dbReference type="SUPFAM" id="SSF103473">
    <property type="entry name" value="MFS general substrate transporter"/>
    <property type="match status" value="1"/>
</dbReference>
<dbReference type="Proteomes" id="UP000317557">
    <property type="component" value="Unassembled WGS sequence"/>
</dbReference>
<dbReference type="InterPro" id="IPR050375">
    <property type="entry name" value="MFS_TsgA-like"/>
</dbReference>
<evidence type="ECO:0000256" key="5">
    <source>
        <dbReference type="ARBA" id="ARBA00023136"/>
    </source>
</evidence>
<dbReference type="PROSITE" id="PS50850">
    <property type="entry name" value="MFS"/>
    <property type="match status" value="1"/>
</dbReference>
<protein>
    <submittedName>
        <fullName evidence="8">Fucose permease</fullName>
    </submittedName>
</protein>
<keyword evidence="5 6" id="KW-0472">Membrane</keyword>
<dbReference type="Pfam" id="PF07690">
    <property type="entry name" value="MFS_1"/>
    <property type="match status" value="1"/>
</dbReference>
<organism evidence="8 9">
    <name type="scientific">Gracilimonas mengyeensis</name>
    <dbReference type="NCBI Taxonomy" id="1302730"/>
    <lineage>
        <taxon>Bacteria</taxon>
        <taxon>Pseudomonadati</taxon>
        <taxon>Balneolota</taxon>
        <taxon>Balneolia</taxon>
        <taxon>Balneolales</taxon>
        <taxon>Balneolaceae</taxon>
        <taxon>Gracilimonas</taxon>
    </lineage>
</organism>
<feature type="transmembrane region" description="Helical" evidence="6">
    <location>
        <begin position="85"/>
        <end position="107"/>
    </location>
</feature>
<dbReference type="GO" id="GO:0022857">
    <property type="term" value="F:transmembrane transporter activity"/>
    <property type="evidence" value="ECO:0007669"/>
    <property type="project" value="InterPro"/>
</dbReference>
<dbReference type="InterPro" id="IPR011701">
    <property type="entry name" value="MFS"/>
</dbReference>
<feature type="transmembrane region" description="Helical" evidence="6">
    <location>
        <begin position="232"/>
        <end position="253"/>
    </location>
</feature>
<evidence type="ECO:0000256" key="6">
    <source>
        <dbReference type="SAM" id="Phobius"/>
    </source>
</evidence>
<evidence type="ECO:0000256" key="3">
    <source>
        <dbReference type="ARBA" id="ARBA00022692"/>
    </source>
</evidence>
<dbReference type="PANTHER" id="PTHR43702:SF3">
    <property type="entry name" value="PROTEIN TSGA"/>
    <property type="match status" value="1"/>
</dbReference>
<dbReference type="GO" id="GO:0005886">
    <property type="term" value="C:plasma membrane"/>
    <property type="evidence" value="ECO:0007669"/>
    <property type="project" value="UniProtKB-SubCell"/>
</dbReference>
<dbReference type="InterPro" id="IPR036259">
    <property type="entry name" value="MFS_trans_sf"/>
</dbReference>
<feature type="transmembrane region" description="Helical" evidence="6">
    <location>
        <begin position="346"/>
        <end position="367"/>
    </location>
</feature>
<feature type="transmembrane region" description="Helical" evidence="6">
    <location>
        <begin position="29"/>
        <end position="48"/>
    </location>
</feature>
<dbReference type="EMBL" id="FXTP01000014">
    <property type="protein sequence ID" value="SMO89005.1"/>
    <property type="molecule type" value="Genomic_DNA"/>
</dbReference>
<reference evidence="8 9" key="1">
    <citation type="submission" date="2017-05" db="EMBL/GenBank/DDBJ databases">
        <authorList>
            <person name="Varghese N."/>
            <person name="Submissions S."/>
        </authorList>
    </citation>
    <scope>NUCLEOTIDE SEQUENCE [LARGE SCALE GENOMIC DNA]</scope>
    <source>
        <strain evidence="8 9">DSM 21985</strain>
    </source>
</reference>
<feature type="domain" description="Major facilitator superfamily (MFS) profile" evidence="7">
    <location>
        <begin position="1"/>
        <end position="372"/>
    </location>
</feature>
<evidence type="ECO:0000256" key="2">
    <source>
        <dbReference type="ARBA" id="ARBA00022475"/>
    </source>
</evidence>
<feature type="transmembrane region" description="Helical" evidence="6">
    <location>
        <begin position="194"/>
        <end position="212"/>
    </location>
</feature>
<evidence type="ECO:0000256" key="1">
    <source>
        <dbReference type="ARBA" id="ARBA00004429"/>
    </source>
</evidence>
<feature type="transmembrane region" description="Helical" evidence="6">
    <location>
        <begin position="152"/>
        <end position="169"/>
    </location>
</feature>
<keyword evidence="9" id="KW-1185">Reference proteome</keyword>
<feature type="transmembrane region" description="Helical" evidence="6">
    <location>
        <begin position="260"/>
        <end position="278"/>
    </location>
</feature>
<dbReference type="Gene3D" id="1.20.1250.20">
    <property type="entry name" value="MFS general substrate transporter like domains"/>
    <property type="match status" value="2"/>
</dbReference>
<dbReference type="AlphaFoldDB" id="A0A521EYN3"/>
<evidence type="ECO:0000313" key="9">
    <source>
        <dbReference type="Proteomes" id="UP000317557"/>
    </source>
</evidence>
<feature type="transmembrane region" description="Helical" evidence="6">
    <location>
        <begin position="128"/>
        <end position="146"/>
    </location>
</feature>
<dbReference type="InterPro" id="IPR020846">
    <property type="entry name" value="MFS_dom"/>
</dbReference>
<evidence type="ECO:0000256" key="4">
    <source>
        <dbReference type="ARBA" id="ARBA00022989"/>
    </source>
</evidence>
<feature type="transmembrane region" description="Helical" evidence="6">
    <location>
        <begin position="60"/>
        <end position="79"/>
    </location>
</feature>
<keyword evidence="2" id="KW-1003">Cell membrane</keyword>
<comment type="subcellular location">
    <subcellularLocation>
        <location evidence="1">Cell inner membrane</location>
        <topology evidence="1">Multi-pass membrane protein</topology>
    </subcellularLocation>
</comment>
<sequence>MISFYIMGFVDLVGVATGYVQKDFQLSDSVAQLLPSMVFIWFALISLPTGIFQDRKGKKLTVSIGIFMTGVGLLIPFILYTYPAVVLGFCLLGIGNTILQVSANPLLIDISTKQTQSANLSFSQFIKASAALLSPIFIAILVRTFGDWKLIFPIYAVISIVIAVWLLSIKIEEKQSTKPPATFSSVLKLFKEKMVIVLVLGIFLIVGFDVGMNSNIALFLTSRFALDLETAGFGISVYFASLMVGRFSGGILLRYISERTFMIVSLVMTFIGLAGIILSPVLEITWAMVFLAGLGFSNIFPLLFSIAIDRMPDYANEVSGLIILAVSGGAVIPPVMGYVNQNFGETAPILVLIGCMVYVSYATLYILGKGKQETA</sequence>
<feature type="transmembrane region" description="Helical" evidence="6">
    <location>
        <begin position="320"/>
        <end position="340"/>
    </location>
</feature>
<keyword evidence="3 6" id="KW-0812">Transmembrane</keyword>
<gene>
    <name evidence="8" type="ORF">SAMN06265219_11444</name>
</gene>
<feature type="transmembrane region" description="Helical" evidence="6">
    <location>
        <begin position="284"/>
        <end position="308"/>
    </location>
</feature>
<proteinExistence type="predicted"/>
<keyword evidence="4 6" id="KW-1133">Transmembrane helix</keyword>
<name>A0A521EYN3_9BACT</name>
<dbReference type="PANTHER" id="PTHR43702">
    <property type="entry name" value="L-FUCOSE-PROTON SYMPORTER"/>
    <property type="match status" value="1"/>
</dbReference>